<evidence type="ECO:0000256" key="4">
    <source>
        <dbReference type="RuleBase" id="RU000454"/>
    </source>
</evidence>
<keyword evidence="4" id="KW-0645">Protease</keyword>
<accession>A0AAD5T4M8</accession>
<sequence length="623" mass="65092">MKVRISMLFLSLIITVSTAKALNPTGFKKDPDRQYLPIFPFTAIIRYNLSSNLTTDYPGLASSFPISLVDNSNYLYTALASLNNQTFAFNLDTGSSDTWIRGPSCSSPDGSCGVAGQVSFNTTSANNTGLTWTASYGVGSVSGRIFYGAASLGGLEVNMNFGVTTQETSMGNSDGILGLAYSSINQIGGGNFVSVANISSFSFYLSNMADGDNGELTINGVDTTKYTGSLQYIPISLNQWYTFDPAGGAFIVNGARIPLTNDGSTAIADTGTSLLLVPSNISSAINNAIGATVEGVIPCSVANTGPKITFSLASIRIDIGPQIYVLSNSDGTCFSGVASIGTISAGGLAYIFGDTFLRAAYSTFDISNNRLGFAQAVHPSSPFTTFTTTATSATTSTTTSKTISTTSKTTSVTSKTTATTSKTTTTTISRTTSTTTSTTTITTISLTIANFTPFSTNNISSATLISTSSGLLSNLSSISASSSTSTSTSFSSTVTTTVVIIPSPTTTTAIFIATTSSATISISCTIYGASKCIDNTEYFCDGSAWISWYTNCTPSCEYGATQCINGMEYFCSGVAWIAWYKGCLELESTCDVYGSSKCVDGTEYYCTGTGGTNLSWQFWHLGC</sequence>
<dbReference type="PROSITE" id="PS00141">
    <property type="entry name" value="ASP_PROTEASE"/>
    <property type="match status" value="2"/>
</dbReference>
<evidence type="ECO:0000256" key="2">
    <source>
        <dbReference type="ARBA" id="ARBA00022750"/>
    </source>
</evidence>
<evidence type="ECO:0000256" key="3">
    <source>
        <dbReference type="PIRSR" id="PIRSR601461-2"/>
    </source>
</evidence>
<keyword evidence="5" id="KW-0732">Signal</keyword>
<dbReference type="PROSITE" id="PS51767">
    <property type="entry name" value="PEPTIDASE_A1"/>
    <property type="match status" value="1"/>
</dbReference>
<reference evidence="7" key="1">
    <citation type="submission" date="2020-05" db="EMBL/GenBank/DDBJ databases">
        <title>Phylogenomic resolution of chytrid fungi.</title>
        <authorList>
            <person name="Stajich J.E."/>
            <person name="Amses K."/>
            <person name="Simmons R."/>
            <person name="Seto K."/>
            <person name="Myers J."/>
            <person name="Bonds A."/>
            <person name="Quandt C.A."/>
            <person name="Barry K."/>
            <person name="Liu P."/>
            <person name="Grigoriev I."/>
            <person name="Longcore J.E."/>
            <person name="James T.Y."/>
        </authorList>
    </citation>
    <scope>NUCLEOTIDE SEQUENCE</scope>
    <source>
        <strain evidence="7">JEL0513</strain>
    </source>
</reference>
<dbReference type="EMBL" id="JADGJH010000466">
    <property type="protein sequence ID" value="KAJ3128396.1"/>
    <property type="molecule type" value="Genomic_DNA"/>
</dbReference>
<gene>
    <name evidence="7" type="ORF">HK100_009190</name>
</gene>
<protein>
    <recommendedName>
        <fullName evidence="6">Peptidase A1 domain-containing protein</fullName>
    </recommendedName>
</protein>
<comment type="similarity">
    <text evidence="1 4">Belongs to the peptidase A1 family.</text>
</comment>
<dbReference type="CDD" id="cd05471">
    <property type="entry name" value="pepsin_like"/>
    <property type="match status" value="1"/>
</dbReference>
<dbReference type="PANTHER" id="PTHR47966:SF51">
    <property type="entry name" value="BETA-SITE APP-CLEAVING ENZYME, ISOFORM A-RELATED"/>
    <property type="match status" value="1"/>
</dbReference>
<keyword evidence="4" id="KW-0378">Hydrolase</keyword>
<name>A0AAD5T4M8_9FUNG</name>
<dbReference type="InterPro" id="IPR021109">
    <property type="entry name" value="Peptidase_aspartic_dom_sf"/>
</dbReference>
<evidence type="ECO:0000313" key="7">
    <source>
        <dbReference type="EMBL" id="KAJ3128396.1"/>
    </source>
</evidence>
<dbReference type="GO" id="GO:0006508">
    <property type="term" value="P:proteolysis"/>
    <property type="evidence" value="ECO:0007669"/>
    <property type="project" value="UniProtKB-KW"/>
</dbReference>
<dbReference type="Gene3D" id="2.40.70.10">
    <property type="entry name" value="Acid Proteases"/>
    <property type="match status" value="2"/>
</dbReference>
<dbReference type="InterPro" id="IPR001461">
    <property type="entry name" value="Aspartic_peptidase_A1"/>
</dbReference>
<organism evidence="7 8">
    <name type="scientific">Physocladia obscura</name>
    <dbReference type="NCBI Taxonomy" id="109957"/>
    <lineage>
        <taxon>Eukaryota</taxon>
        <taxon>Fungi</taxon>
        <taxon>Fungi incertae sedis</taxon>
        <taxon>Chytridiomycota</taxon>
        <taxon>Chytridiomycota incertae sedis</taxon>
        <taxon>Chytridiomycetes</taxon>
        <taxon>Chytridiales</taxon>
        <taxon>Chytriomycetaceae</taxon>
        <taxon>Physocladia</taxon>
    </lineage>
</organism>
<dbReference type="GO" id="GO:0004190">
    <property type="term" value="F:aspartic-type endopeptidase activity"/>
    <property type="evidence" value="ECO:0007669"/>
    <property type="project" value="UniProtKB-KW"/>
</dbReference>
<dbReference type="Proteomes" id="UP001211907">
    <property type="component" value="Unassembled WGS sequence"/>
</dbReference>
<proteinExistence type="inferred from homology"/>
<keyword evidence="3" id="KW-1015">Disulfide bond</keyword>
<feature type="disulfide bond" evidence="3">
    <location>
        <begin position="299"/>
        <end position="333"/>
    </location>
</feature>
<dbReference type="AlphaFoldDB" id="A0AAD5T4M8"/>
<feature type="chain" id="PRO_5042163275" description="Peptidase A1 domain-containing protein" evidence="5">
    <location>
        <begin position="22"/>
        <end position="623"/>
    </location>
</feature>
<comment type="caution">
    <text evidence="7">The sequence shown here is derived from an EMBL/GenBank/DDBJ whole genome shotgun (WGS) entry which is preliminary data.</text>
</comment>
<evidence type="ECO:0000259" key="6">
    <source>
        <dbReference type="PROSITE" id="PS51767"/>
    </source>
</evidence>
<evidence type="ECO:0000313" key="8">
    <source>
        <dbReference type="Proteomes" id="UP001211907"/>
    </source>
</evidence>
<evidence type="ECO:0000256" key="1">
    <source>
        <dbReference type="ARBA" id="ARBA00007447"/>
    </source>
</evidence>
<evidence type="ECO:0000256" key="5">
    <source>
        <dbReference type="SAM" id="SignalP"/>
    </source>
</evidence>
<dbReference type="Pfam" id="PF00026">
    <property type="entry name" value="Asp"/>
    <property type="match status" value="1"/>
</dbReference>
<dbReference type="InterPro" id="IPR033121">
    <property type="entry name" value="PEPTIDASE_A1"/>
</dbReference>
<dbReference type="InterPro" id="IPR001969">
    <property type="entry name" value="Aspartic_peptidase_AS"/>
</dbReference>
<dbReference type="InterPro" id="IPR034164">
    <property type="entry name" value="Pepsin-like_dom"/>
</dbReference>
<dbReference type="SUPFAM" id="SSF50630">
    <property type="entry name" value="Acid proteases"/>
    <property type="match status" value="1"/>
</dbReference>
<keyword evidence="8" id="KW-1185">Reference proteome</keyword>
<keyword evidence="2 4" id="KW-0064">Aspartyl protease</keyword>
<dbReference type="PRINTS" id="PR00792">
    <property type="entry name" value="PEPSIN"/>
</dbReference>
<feature type="domain" description="Peptidase A1" evidence="6">
    <location>
        <begin position="74"/>
        <end position="374"/>
    </location>
</feature>
<feature type="signal peptide" evidence="5">
    <location>
        <begin position="1"/>
        <end position="21"/>
    </location>
</feature>
<dbReference type="PANTHER" id="PTHR47966">
    <property type="entry name" value="BETA-SITE APP-CLEAVING ENZYME, ISOFORM A-RELATED"/>
    <property type="match status" value="1"/>
</dbReference>